<evidence type="ECO:0000313" key="2">
    <source>
        <dbReference type="Proteomes" id="UP000254808"/>
    </source>
</evidence>
<sequence>MKIQKVLLLLPALILGFAAIFSGLHARQVDTTKIHSAIMNPGEVREGILVYEDPSSDWYIWSDHRIYWDAAVYMGDNSNQETLPMTNGAMLRRGIIQFKATMYRDWEAYIDLNASQGDALTPRDMWVARHFRGDFHNFFIQAGNFKEATGIERLTSSRLITFMERGGDGIFEDGRRKGLALTYFNPHIWAQAGTWGQEIDQRRFTQDNEAWGFNGRVAYTPIRQDRRIVHIGAWASVRPPDADNNSRVRLRGRPESRIASNDSQRFLNTGQISDVNNYTRYGLELGTVLGPLQVQGEYKTFNVNRKNDLPNPSFWSGYVKASYFITGESRGYFADEGEFGNFDHPRNSWGAVQLALRYSRTNLNDESAGIMGGDQEIITLGLNYFATRYIRFYFNYAFVRSDENANGAGSLIPFNYTYFQTRMMVRLP</sequence>
<organism evidence="1 2">
    <name type="scientific">Cyclonatronum proteinivorum</name>
    <dbReference type="NCBI Taxonomy" id="1457365"/>
    <lineage>
        <taxon>Bacteria</taxon>
        <taxon>Pseudomonadati</taxon>
        <taxon>Balneolota</taxon>
        <taxon>Balneolia</taxon>
        <taxon>Balneolales</taxon>
        <taxon>Cyclonatronaceae</taxon>
        <taxon>Cyclonatronum</taxon>
    </lineage>
</organism>
<dbReference type="Pfam" id="PF07396">
    <property type="entry name" value="Porin_O_P"/>
    <property type="match status" value="1"/>
</dbReference>
<accession>A0A345UJS0</accession>
<evidence type="ECO:0000313" key="1">
    <source>
        <dbReference type="EMBL" id="AXJ00722.1"/>
    </source>
</evidence>
<dbReference type="EMBL" id="CP027806">
    <property type="protein sequence ID" value="AXJ00722.1"/>
    <property type="molecule type" value="Genomic_DNA"/>
</dbReference>
<reference evidence="1 2" key="1">
    <citation type="submission" date="2018-03" db="EMBL/GenBank/DDBJ databases">
        <title>Phenotypic and genomic properties of Cyclonatronum proteinivorum gen. nov., sp. nov., a haloalkaliphilic bacteroidete from soda lakes possessing Na+-translocating rhodopsin.</title>
        <authorList>
            <person name="Toshchakov S.V."/>
            <person name="Korzhenkov A."/>
            <person name="Samarov N.I."/>
            <person name="Kublanov I.V."/>
            <person name="Muntyan M.S."/>
            <person name="Sorokin D.Y."/>
        </authorList>
    </citation>
    <scope>NUCLEOTIDE SEQUENCE [LARGE SCALE GENOMIC DNA]</scope>
    <source>
        <strain evidence="1 2">Omega</strain>
    </source>
</reference>
<dbReference type="OrthoDB" id="1151129at2"/>
<dbReference type="Gene3D" id="2.40.160.10">
    <property type="entry name" value="Porin"/>
    <property type="match status" value="1"/>
</dbReference>
<keyword evidence="2" id="KW-1185">Reference proteome</keyword>
<name>A0A345UJS0_9BACT</name>
<protein>
    <submittedName>
        <fullName evidence="1">Phosphate-selective porin OprO and OprP</fullName>
    </submittedName>
</protein>
<dbReference type="SUPFAM" id="SSF56935">
    <property type="entry name" value="Porins"/>
    <property type="match status" value="1"/>
</dbReference>
<dbReference type="InterPro" id="IPR023614">
    <property type="entry name" value="Porin_dom_sf"/>
</dbReference>
<dbReference type="RefSeq" id="WP_114983987.1">
    <property type="nucleotide sequence ID" value="NZ_CP027806.1"/>
</dbReference>
<dbReference type="AlphaFoldDB" id="A0A345UJS0"/>
<dbReference type="InterPro" id="IPR010870">
    <property type="entry name" value="Porin_O/P"/>
</dbReference>
<dbReference type="Proteomes" id="UP000254808">
    <property type="component" value="Chromosome"/>
</dbReference>
<proteinExistence type="predicted"/>
<gene>
    <name evidence="1" type="ORF">CYPRO_1466</name>
</gene>
<dbReference type="KEGG" id="cprv:CYPRO_1466"/>